<dbReference type="EMBL" id="JACXSI010000007">
    <property type="protein sequence ID" value="MBD3107489.1"/>
    <property type="molecule type" value="Genomic_DNA"/>
</dbReference>
<proteinExistence type="predicted"/>
<name>A0A927CY60_9BACI</name>
<evidence type="ECO:0000313" key="2">
    <source>
        <dbReference type="Proteomes" id="UP000602076"/>
    </source>
</evidence>
<dbReference type="Proteomes" id="UP000602076">
    <property type="component" value="Unassembled WGS sequence"/>
</dbReference>
<evidence type="ECO:0000313" key="1">
    <source>
        <dbReference type="EMBL" id="MBD3107489.1"/>
    </source>
</evidence>
<keyword evidence="2" id="KW-1185">Reference proteome</keyword>
<accession>A0A927CY60</accession>
<protein>
    <submittedName>
        <fullName evidence="1">Uncharacterized protein</fullName>
    </submittedName>
</protein>
<gene>
    <name evidence="1" type="ORF">IEO70_03850</name>
</gene>
<reference evidence="1" key="1">
    <citation type="submission" date="2020-09" db="EMBL/GenBank/DDBJ databases">
        <title>Bacillus faecalis sp. nov., a moderately halophilic bacterium isolated from cow faeces.</title>
        <authorList>
            <person name="Jiang L."/>
            <person name="Lee J."/>
        </authorList>
    </citation>
    <scope>NUCLEOTIDE SEQUENCE</scope>
    <source>
        <strain evidence="1">AGMB 02131</strain>
    </source>
</reference>
<organism evidence="1 2">
    <name type="scientific">Peribacillus faecalis</name>
    <dbReference type="NCBI Taxonomy" id="2772559"/>
    <lineage>
        <taxon>Bacteria</taxon>
        <taxon>Bacillati</taxon>
        <taxon>Bacillota</taxon>
        <taxon>Bacilli</taxon>
        <taxon>Bacillales</taxon>
        <taxon>Bacillaceae</taxon>
        <taxon>Peribacillus</taxon>
    </lineage>
</organism>
<dbReference type="RefSeq" id="WP_190997037.1">
    <property type="nucleotide sequence ID" value="NZ_JACXSI010000007.1"/>
</dbReference>
<dbReference type="AlphaFoldDB" id="A0A927CY60"/>
<comment type="caution">
    <text evidence="1">The sequence shown here is derived from an EMBL/GenBank/DDBJ whole genome shotgun (WGS) entry which is preliminary data.</text>
</comment>
<sequence length="151" mass="17617">MINLAATHEDNIIRFQRKQYIISFSPLQNKSSIGHEDIQRNEHISLEAVREMFPSITTEAIVRILLVTIQMKLKEGQRRFLLTYTDETKRESLDLMNGLVSVLQIKASAEEQQQIFESLHMYAGEWTKEICRAESHFHNIENTLSDLRKLS</sequence>